<evidence type="ECO:0000313" key="14">
    <source>
        <dbReference type="EMBL" id="PSN62753.1"/>
    </source>
</evidence>
<keyword evidence="8" id="KW-0470">Melanin biosynthesis</keyword>
<dbReference type="Gene3D" id="1.10.1280.10">
    <property type="entry name" value="Di-copper center containing domain from catechol oxidase"/>
    <property type="match status" value="1"/>
</dbReference>
<comment type="catalytic activity">
    <reaction evidence="9">
        <text>2 L-dopa + O2 = 2 L-dopaquinone + 2 H2O</text>
        <dbReference type="Rhea" id="RHEA:34287"/>
        <dbReference type="ChEBI" id="CHEBI:15377"/>
        <dbReference type="ChEBI" id="CHEBI:15379"/>
        <dbReference type="ChEBI" id="CHEBI:57504"/>
        <dbReference type="ChEBI" id="CHEBI:57924"/>
        <dbReference type="EC" id="1.14.18.1"/>
    </reaction>
</comment>
<dbReference type="PANTHER" id="PTHR11474:SF76">
    <property type="entry name" value="SHKT DOMAIN-CONTAINING PROTEIN"/>
    <property type="match status" value="1"/>
</dbReference>
<keyword evidence="6" id="KW-0186">Copper</keyword>
<dbReference type="InterPro" id="IPR008922">
    <property type="entry name" value="Di-copper_centre_dom_sf"/>
</dbReference>
<dbReference type="Pfam" id="PF00264">
    <property type="entry name" value="Tyrosinase"/>
    <property type="match status" value="1"/>
</dbReference>
<dbReference type="PROSITE" id="PS00498">
    <property type="entry name" value="TYROSINASE_2"/>
    <property type="match status" value="1"/>
</dbReference>
<dbReference type="OrthoDB" id="6132182at2759"/>
<evidence type="ECO:0000256" key="7">
    <source>
        <dbReference type="ARBA" id="ARBA00023033"/>
    </source>
</evidence>
<protein>
    <recommendedName>
        <fullName evidence="3">tyrosinase</fullName>
        <ecNumber evidence="3">1.14.18.1</ecNumber>
    </recommendedName>
</protein>
<evidence type="ECO:0000313" key="15">
    <source>
        <dbReference type="Proteomes" id="UP000240883"/>
    </source>
</evidence>
<keyword evidence="5" id="KW-0560">Oxidoreductase</keyword>
<evidence type="ECO:0000256" key="1">
    <source>
        <dbReference type="ARBA" id="ARBA00001973"/>
    </source>
</evidence>
<gene>
    <name evidence="14" type="ORF">BS50DRAFT_128298</name>
</gene>
<comment type="similarity">
    <text evidence="2">Belongs to the tyrosinase family.</text>
</comment>
<dbReference type="EMBL" id="KZ678141">
    <property type="protein sequence ID" value="PSN62753.1"/>
    <property type="molecule type" value="Genomic_DNA"/>
</dbReference>
<evidence type="ECO:0000256" key="5">
    <source>
        <dbReference type="ARBA" id="ARBA00023002"/>
    </source>
</evidence>
<reference evidence="14 15" key="1">
    <citation type="journal article" date="2018" name="Front. Microbiol.">
        <title>Genome-Wide Analysis of Corynespora cassiicola Leaf Fall Disease Putative Effectors.</title>
        <authorList>
            <person name="Lopez D."/>
            <person name="Ribeiro S."/>
            <person name="Label P."/>
            <person name="Fumanal B."/>
            <person name="Venisse J.S."/>
            <person name="Kohler A."/>
            <person name="de Oliveira R.R."/>
            <person name="Labutti K."/>
            <person name="Lipzen A."/>
            <person name="Lail K."/>
            <person name="Bauer D."/>
            <person name="Ohm R.A."/>
            <person name="Barry K.W."/>
            <person name="Spatafora J."/>
            <person name="Grigoriev I.V."/>
            <person name="Martin F.M."/>
            <person name="Pujade-Renaud V."/>
        </authorList>
    </citation>
    <scope>NUCLEOTIDE SEQUENCE [LARGE SCALE GENOMIC DNA]</scope>
    <source>
        <strain evidence="14 15">Philippines</strain>
    </source>
</reference>
<evidence type="ECO:0000256" key="6">
    <source>
        <dbReference type="ARBA" id="ARBA00023008"/>
    </source>
</evidence>
<evidence type="ECO:0000256" key="9">
    <source>
        <dbReference type="ARBA" id="ARBA00048233"/>
    </source>
</evidence>
<feature type="region of interest" description="Disordered" evidence="11">
    <location>
        <begin position="479"/>
        <end position="510"/>
    </location>
</feature>
<evidence type="ECO:0000256" key="4">
    <source>
        <dbReference type="ARBA" id="ARBA00022723"/>
    </source>
</evidence>
<organism evidence="14 15">
    <name type="scientific">Corynespora cassiicola Philippines</name>
    <dbReference type="NCBI Taxonomy" id="1448308"/>
    <lineage>
        <taxon>Eukaryota</taxon>
        <taxon>Fungi</taxon>
        <taxon>Dikarya</taxon>
        <taxon>Ascomycota</taxon>
        <taxon>Pezizomycotina</taxon>
        <taxon>Dothideomycetes</taxon>
        <taxon>Pleosporomycetidae</taxon>
        <taxon>Pleosporales</taxon>
        <taxon>Corynesporascaceae</taxon>
        <taxon>Corynespora</taxon>
    </lineage>
</organism>
<keyword evidence="15" id="KW-1185">Reference proteome</keyword>
<dbReference type="Proteomes" id="UP000240883">
    <property type="component" value="Unassembled WGS sequence"/>
</dbReference>
<dbReference type="InterPro" id="IPR002227">
    <property type="entry name" value="Tyrosinase_Cu-bd"/>
</dbReference>
<dbReference type="PANTHER" id="PTHR11474">
    <property type="entry name" value="TYROSINASE FAMILY MEMBER"/>
    <property type="match status" value="1"/>
</dbReference>
<dbReference type="Pfam" id="PF18132">
    <property type="entry name" value="Tyrosinase_C"/>
    <property type="match status" value="1"/>
</dbReference>
<dbReference type="AlphaFoldDB" id="A0A2T2NBF2"/>
<evidence type="ECO:0000256" key="12">
    <source>
        <dbReference type="SAM" id="SignalP"/>
    </source>
</evidence>
<comment type="cofactor">
    <cofactor evidence="1">
        <name>Cu(2+)</name>
        <dbReference type="ChEBI" id="CHEBI:29036"/>
    </cofactor>
</comment>
<proteinExistence type="inferred from homology"/>
<evidence type="ECO:0000256" key="3">
    <source>
        <dbReference type="ARBA" id="ARBA00011906"/>
    </source>
</evidence>
<keyword evidence="7" id="KW-0503">Monooxygenase</keyword>
<comment type="catalytic activity">
    <reaction evidence="10">
        <text>L-tyrosine + O2 = L-dopaquinone + H2O</text>
        <dbReference type="Rhea" id="RHEA:18117"/>
        <dbReference type="ChEBI" id="CHEBI:15377"/>
        <dbReference type="ChEBI" id="CHEBI:15379"/>
        <dbReference type="ChEBI" id="CHEBI:57924"/>
        <dbReference type="ChEBI" id="CHEBI:58315"/>
        <dbReference type="EC" id="1.14.18.1"/>
    </reaction>
</comment>
<evidence type="ECO:0000256" key="8">
    <source>
        <dbReference type="ARBA" id="ARBA00023101"/>
    </source>
</evidence>
<dbReference type="GO" id="GO:0046872">
    <property type="term" value="F:metal ion binding"/>
    <property type="evidence" value="ECO:0007669"/>
    <property type="project" value="UniProtKB-KW"/>
</dbReference>
<dbReference type="SUPFAM" id="SSF48056">
    <property type="entry name" value="Di-copper centre-containing domain"/>
    <property type="match status" value="1"/>
</dbReference>
<evidence type="ECO:0000256" key="10">
    <source>
        <dbReference type="ARBA" id="ARBA00048881"/>
    </source>
</evidence>
<dbReference type="PRINTS" id="PR00092">
    <property type="entry name" value="TYROSINASE"/>
</dbReference>
<dbReference type="STRING" id="1448308.A0A2T2NBF2"/>
<sequence length="720" mass="79774">MAAFSKPGGIMSMLVTLMFFAQAIMALSNSELLFAEEEKHQLLKRANNIAIMGAWRGGVQQRKEIRTLQQDADAWNLYLLGMERFQSKPRTDRMSYYQVVGVHGRPFITWNNFGPLVNNAGFCPHVSTLFGSWHRPYLAVYEQALQDSIFEVIDTFPQSQRANLQAKARTIRMPYWDWAMDPGNGQPTVPASIRDQTVTVTKPNGRVTIPNPLYSYSWGSSLPSEMGGGPWNNFPTTLRRPVSNPTRSNNNEMSVRFNNLRTSLRDRVFWLFASRQPWGYATTSQVGVRTQMSGNGVDSFESVHDAVHSTSGGESGGHMWYLDYSSFDPIFWLHHTNVDRLVTMHQYMTDTWVANGVIPRPMAQWNQGEQKNGNTPLKPFTKNTNGDFFTSNDIRQTRALNYVYPETANNNAQEVIAAINRLYGNGNRITKRDSRTGKFQGRNVQSGDYHTVLSIQADKYLLDGSYVVHCFIGGASNSTSNSTAPYPTNNATAPYDSSNSTAPYTNGTSEYDITDDPNYVGTYAVLGGSKAGAGNSSIPIITEGCLPLTTALQGKQEAGEIKSLHPDDVEDYLSKNLRYVVIGPDAKEYNPDNLEGFHVSVRSCPVTPSESEYELPGMGEFKNLPKATENLPAGKPFTYTPTPLDYVSPGDDGGDWGEAPYTHVPTAPGSSPSGVSPPYPSGTFVWPYPTEPQNEEGYCVSKQTIHYVDPAGNFLYAESS</sequence>
<dbReference type="InterPro" id="IPR050316">
    <property type="entry name" value="Tyrosinase/Hemocyanin"/>
</dbReference>
<evidence type="ECO:0000259" key="13">
    <source>
        <dbReference type="PROSITE" id="PS00498"/>
    </source>
</evidence>
<dbReference type="GO" id="GO:0042438">
    <property type="term" value="P:melanin biosynthetic process"/>
    <property type="evidence" value="ECO:0007669"/>
    <property type="project" value="UniProtKB-KW"/>
</dbReference>
<feature type="signal peptide" evidence="12">
    <location>
        <begin position="1"/>
        <end position="26"/>
    </location>
</feature>
<dbReference type="InterPro" id="IPR041640">
    <property type="entry name" value="Tyrosinase_C"/>
</dbReference>
<feature type="region of interest" description="Disordered" evidence="11">
    <location>
        <begin position="657"/>
        <end position="676"/>
    </location>
</feature>
<feature type="domain" description="Tyrosinase copper-binding" evidence="13">
    <location>
        <begin position="328"/>
        <end position="339"/>
    </location>
</feature>
<accession>A0A2T2NBF2</accession>
<evidence type="ECO:0000256" key="11">
    <source>
        <dbReference type="SAM" id="MobiDB-lite"/>
    </source>
</evidence>
<dbReference type="EC" id="1.14.18.1" evidence="3"/>
<feature type="chain" id="PRO_5015469578" description="tyrosinase" evidence="12">
    <location>
        <begin position="27"/>
        <end position="720"/>
    </location>
</feature>
<evidence type="ECO:0000256" key="2">
    <source>
        <dbReference type="ARBA" id="ARBA00009928"/>
    </source>
</evidence>
<keyword evidence="12" id="KW-0732">Signal</keyword>
<name>A0A2T2NBF2_CORCC</name>
<dbReference type="GO" id="GO:0004503">
    <property type="term" value="F:tyrosinase activity"/>
    <property type="evidence" value="ECO:0007669"/>
    <property type="project" value="UniProtKB-EC"/>
</dbReference>
<keyword evidence="4" id="KW-0479">Metal-binding</keyword>